<organism evidence="1">
    <name type="scientific">Guillardia theta (strain CCMP2712)</name>
    <name type="common">Cryptophyte</name>
    <dbReference type="NCBI Taxonomy" id="905079"/>
    <lineage>
        <taxon>Eukaryota</taxon>
        <taxon>Cryptophyceae</taxon>
        <taxon>Pyrenomonadales</taxon>
        <taxon>Geminigeraceae</taxon>
        <taxon>Guillardia</taxon>
    </lineage>
</organism>
<sequence>MYYKYNSAAAVINSHMVLREMSGLRTPGRFLKEEEQGVSGGVKYGLLSTTTDIKTAIQYAGQGLQPMVFEISCGAIDRGASLEFLSHRQAAPDQGGGGPAVRLVKLKFNVNVTTSTIEDLVGKRKQPYVAVMEN</sequence>
<dbReference type="HOGENOM" id="CLU_1900216_0_0_1"/>
<keyword evidence="3" id="KW-1185">Reference proteome</keyword>
<evidence type="ECO:0000313" key="3">
    <source>
        <dbReference type="Proteomes" id="UP000011087"/>
    </source>
</evidence>
<dbReference type="EnsemblProtists" id="EKX40367">
    <property type="protein sequence ID" value="EKX40367"/>
    <property type="gene ID" value="GUITHDRAFT_113606"/>
</dbReference>
<dbReference type="AlphaFoldDB" id="L1IWA6"/>
<evidence type="ECO:0000313" key="2">
    <source>
        <dbReference type="EnsemblProtists" id="EKX40367"/>
    </source>
</evidence>
<dbReference type="Gene3D" id="3.90.176.10">
    <property type="entry name" value="Toxin ADP-ribosyltransferase, Chain A, domain 1"/>
    <property type="match status" value="1"/>
</dbReference>
<dbReference type="GeneID" id="17297062"/>
<reference evidence="3" key="2">
    <citation type="submission" date="2012-11" db="EMBL/GenBank/DDBJ databases">
        <authorList>
            <person name="Kuo A."/>
            <person name="Curtis B.A."/>
            <person name="Tanifuji G."/>
            <person name="Burki F."/>
            <person name="Gruber A."/>
            <person name="Irimia M."/>
            <person name="Maruyama S."/>
            <person name="Arias M.C."/>
            <person name="Ball S.G."/>
            <person name="Gile G.H."/>
            <person name="Hirakawa Y."/>
            <person name="Hopkins J.F."/>
            <person name="Rensing S.A."/>
            <person name="Schmutz J."/>
            <person name="Symeonidi A."/>
            <person name="Elias M."/>
            <person name="Eveleigh R.J."/>
            <person name="Herman E.K."/>
            <person name="Klute M.J."/>
            <person name="Nakayama T."/>
            <person name="Obornik M."/>
            <person name="Reyes-Prieto A."/>
            <person name="Armbrust E.V."/>
            <person name="Aves S.J."/>
            <person name="Beiko R.G."/>
            <person name="Coutinho P."/>
            <person name="Dacks J.B."/>
            <person name="Durnford D.G."/>
            <person name="Fast N.M."/>
            <person name="Green B.R."/>
            <person name="Grisdale C."/>
            <person name="Hempe F."/>
            <person name="Henrissat B."/>
            <person name="Hoppner M.P."/>
            <person name="Ishida K.-I."/>
            <person name="Kim E."/>
            <person name="Koreny L."/>
            <person name="Kroth P.G."/>
            <person name="Liu Y."/>
            <person name="Malik S.-B."/>
            <person name="Maier U.G."/>
            <person name="McRose D."/>
            <person name="Mock T."/>
            <person name="Neilson J.A."/>
            <person name="Onodera N.T."/>
            <person name="Poole A.M."/>
            <person name="Pritham E.J."/>
            <person name="Richards T.A."/>
            <person name="Rocap G."/>
            <person name="Roy S.W."/>
            <person name="Sarai C."/>
            <person name="Schaack S."/>
            <person name="Shirato S."/>
            <person name="Slamovits C.H."/>
            <person name="Spencer D.F."/>
            <person name="Suzuki S."/>
            <person name="Worden A.Z."/>
            <person name="Zauner S."/>
            <person name="Barry K."/>
            <person name="Bell C."/>
            <person name="Bharti A.K."/>
            <person name="Crow J.A."/>
            <person name="Grimwood J."/>
            <person name="Kramer R."/>
            <person name="Lindquist E."/>
            <person name="Lucas S."/>
            <person name="Salamov A."/>
            <person name="McFadden G.I."/>
            <person name="Lane C.E."/>
            <person name="Keeling P.J."/>
            <person name="Gray M.W."/>
            <person name="Grigoriev I.V."/>
            <person name="Archibald J.M."/>
        </authorList>
    </citation>
    <scope>NUCLEOTIDE SEQUENCE</scope>
    <source>
        <strain evidence="3">CCMP2712</strain>
    </source>
</reference>
<reference evidence="2" key="3">
    <citation type="submission" date="2016-03" db="UniProtKB">
        <authorList>
            <consortium name="EnsemblProtists"/>
        </authorList>
    </citation>
    <scope>IDENTIFICATION</scope>
</reference>
<dbReference type="PaxDb" id="55529-EKX40367"/>
<accession>L1IWA6</accession>
<reference evidence="1 3" key="1">
    <citation type="journal article" date="2012" name="Nature">
        <title>Algal genomes reveal evolutionary mosaicism and the fate of nucleomorphs.</title>
        <authorList>
            <consortium name="DOE Joint Genome Institute"/>
            <person name="Curtis B.A."/>
            <person name="Tanifuji G."/>
            <person name="Burki F."/>
            <person name="Gruber A."/>
            <person name="Irimia M."/>
            <person name="Maruyama S."/>
            <person name="Arias M.C."/>
            <person name="Ball S.G."/>
            <person name="Gile G.H."/>
            <person name="Hirakawa Y."/>
            <person name="Hopkins J.F."/>
            <person name="Kuo A."/>
            <person name="Rensing S.A."/>
            <person name="Schmutz J."/>
            <person name="Symeonidi A."/>
            <person name="Elias M."/>
            <person name="Eveleigh R.J."/>
            <person name="Herman E.K."/>
            <person name="Klute M.J."/>
            <person name="Nakayama T."/>
            <person name="Obornik M."/>
            <person name="Reyes-Prieto A."/>
            <person name="Armbrust E.V."/>
            <person name="Aves S.J."/>
            <person name="Beiko R.G."/>
            <person name="Coutinho P."/>
            <person name="Dacks J.B."/>
            <person name="Durnford D.G."/>
            <person name="Fast N.M."/>
            <person name="Green B.R."/>
            <person name="Grisdale C.J."/>
            <person name="Hempel F."/>
            <person name="Henrissat B."/>
            <person name="Hoppner M.P."/>
            <person name="Ishida K."/>
            <person name="Kim E."/>
            <person name="Koreny L."/>
            <person name="Kroth P.G."/>
            <person name="Liu Y."/>
            <person name="Malik S.B."/>
            <person name="Maier U.G."/>
            <person name="McRose D."/>
            <person name="Mock T."/>
            <person name="Neilson J.A."/>
            <person name="Onodera N.T."/>
            <person name="Poole A.M."/>
            <person name="Pritham E.J."/>
            <person name="Richards T.A."/>
            <person name="Rocap G."/>
            <person name="Roy S.W."/>
            <person name="Sarai C."/>
            <person name="Schaack S."/>
            <person name="Shirato S."/>
            <person name="Slamovits C.H."/>
            <person name="Spencer D.F."/>
            <person name="Suzuki S."/>
            <person name="Worden A.Z."/>
            <person name="Zauner S."/>
            <person name="Barry K."/>
            <person name="Bell C."/>
            <person name="Bharti A.K."/>
            <person name="Crow J.A."/>
            <person name="Grimwood J."/>
            <person name="Kramer R."/>
            <person name="Lindquist E."/>
            <person name="Lucas S."/>
            <person name="Salamov A."/>
            <person name="McFadden G.I."/>
            <person name="Lane C.E."/>
            <person name="Keeling P.J."/>
            <person name="Gray M.W."/>
            <person name="Grigoriev I.V."/>
            <person name="Archibald J.M."/>
        </authorList>
    </citation>
    <scope>NUCLEOTIDE SEQUENCE</scope>
    <source>
        <strain evidence="1 3">CCMP2712</strain>
    </source>
</reference>
<dbReference type="EMBL" id="JH993032">
    <property type="protein sequence ID" value="EKX40367.1"/>
    <property type="molecule type" value="Genomic_DNA"/>
</dbReference>
<gene>
    <name evidence="1" type="ORF">GUITHDRAFT_113606</name>
</gene>
<dbReference type="RefSeq" id="XP_005827347.1">
    <property type="nucleotide sequence ID" value="XM_005827290.1"/>
</dbReference>
<proteinExistence type="predicted"/>
<evidence type="ECO:0000313" key="1">
    <source>
        <dbReference type="EMBL" id="EKX40367.1"/>
    </source>
</evidence>
<name>L1IWA6_GUITC</name>
<dbReference type="Proteomes" id="UP000011087">
    <property type="component" value="Unassembled WGS sequence"/>
</dbReference>
<dbReference type="KEGG" id="gtt:GUITHDRAFT_113606"/>
<protein>
    <submittedName>
        <fullName evidence="1 2">Uncharacterized protein</fullName>
    </submittedName>
</protein>